<evidence type="ECO:0000313" key="1">
    <source>
        <dbReference type="EMBL" id="KAK7506730.1"/>
    </source>
</evidence>
<dbReference type="PANTHER" id="PTHR10598:SF0">
    <property type="entry name" value="SET1_ASH2 HISTONE METHYLTRANSFERASE COMPLEX SUBUNIT ASH2"/>
    <property type="match status" value="1"/>
</dbReference>
<sequence length="121" mass="13635">MELNLKPLVKFKNHLYFEEKDCVSEAEKALKPAVGSKMVMYKNGESQGVAFEDMFEGIYYPAISLYKASTVTVNFGPDFKYPPTDQEVYQPMSEAATQAMAECALADTLYHIDNEGKLPEF</sequence>
<gene>
    <name evidence="1" type="ORF">BaRGS_00002205</name>
</gene>
<evidence type="ECO:0000313" key="2">
    <source>
        <dbReference type="Proteomes" id="UP001519460"/>
    </source>
</evidence>
<dbReference type="InterPro" id="IPR013320">
    <property type="entry name" value="ConA-like_dom_sf"/>
</dbReference>
<comment type="caution">
    <text evidence="1">The sequence shown here is derived from an EMBL/GenBank/DDBJ whole genome shotgun (WGS) entry which is preliminary data.</text>
</comment>
<dbReference type="AlphaFoldDB" id="A0ABD0M5C7"/>
<dbReference type="Proteomes" id="UP001519460">
    <property type="component" value="Unassembled WGS sequence"/>
</dbReference>
<proteinExistence type="predicted"/>
<protein>
    <submittedName>
        <fullName evidence="1">Uncharacterized protein</fullName>
    </submittedName>
</protein>
<dbReference type="PANTHER" id="PTHR10598">
    <property type="entry name" value="SET1/ASH2 HISTONE METHYLTRANSFERASE COMPLEX SUBUNIT ASH2"/>
    <property type="match status" value="1"/>
</dbReference>
<dbReference type="EMBL" id="JACVVK020000006">
    <property type="protein sequence ID" value="KAK7506730.1"/>
    <property type="molecule type" value="Genomic_DNA"/>
</dbReference>
<dbReference type="SUPFAM" id="SSF49899">
    <property type="entry name" value="Concanavalin A-like lectins/glucanases"/>
    <property type="match status" value="1"/>
</dbReference>
<dbReference type="Gene3D" id="2.60.120.920">
    <property type="match status" value="1"/>
</dbReference>
<dbReference type="InterPro" id="IPR037353">
    <property type="entry name" value="ASH2"/>
</dbReference>
<accession>A0ABD0M5C7</accession>
<keyword evidence="2" id="KW-1185">Reference proteome</keyword>
<name>A0ABD0M5C7_9CAEN</name>
<reference evidence="1 2" key="1">
    <citation type="journal article" date="2023" name="Sci. Data">
        <title>Genome assembly of the Korean intertidal mud-creeper Batillaria attramentaria.</title>
        <authorList>
            <person name="Patra A.K."/>
            <person name="Ho P.T."/>
            <person name="Jun S."/>
            <person name="Lee S.J."/>
            <person name="Kim Y."/>
            <person name="Won Y.J."/>
        </authorList>
    </citation>
    <scope>NUCLEOTIDE SEQUENCE [LARGE SCALE GENOMIC DNA]</scope>
    <source>
        <strain evidence="1">Wonlab-2016</strain>
    </source>
</reference>
<organism evidence="1 2">
    <name type="scientific">Batillaria attramentaria</name>
    <dbReference type="NCBI Taxonomy" id="370345"/>
    <lineage>
        <taxon>Eukaryota</taxon>
        <taxon>Metazoa</taxon>
        <taxon>Spiralia</taxon>
        <taxon>Lophotrochozoa</taxon>
        <taxon>Mollusca</taxon>
        <taxon>Gastropoda</taxon>
        <taxon>Caenogastropoda</taxon>
        <taxon>Sorbeoconcha</taxon>
        <taxon>Cerithioidea</taxon>
        <taxon>Batillariidae</taxon>
        <taxon>Batillaria</taxon>
    </lineage>
</organism>
<dbReference type="InterPro" id="IPR043136">
    <property type="entry name" value="B30.2/SPRY_sf"/>
</dbReference>